<protein>
    <submittedName>
        <fullName evidence="2">Uncharacterized protein</fullName>
    </submittedName>
</protein>
<evidence type="ECO:0000256" key="1">
    <source>
        <dbReference type="SAM" id="MobiDB-lite"/>
    </source>
</evidence>
<dbReference type="AlphaFoldDB" id="A0A3B6NNL2"/>
<dbReference type="Gramene" id="TraesWEE_scaffold_156770_01G000100.1">
    <property type="protein sequence ID" value="TraesWEE_scaffold_156770_01G000100.1"/>
    <property type="gene ID" value="TraesWEE_scaffold_156770_01G000100"/>
</dbReference>
<sequence length="120" mass="12355">MAALPPLSICLRLGARIAMVGDPRIPPPLSLRGGRAGTPWAWSGSSHGGSAMASLLDLGKKREGTGEEGRSPVRRGWRPAAVGESAGQQGAAEDVGRRRGGGVARSKPGSRDRHKGARNG</sequence>
<dbReference type="Gramene" id="TraesROB_scaffold_049907_01G000100.1">
    <property type="protein sequence ID" value="TraesROB_scaffold_049907_01G000100.1"/>
    <property type="gene ID" value="TraesROB_scaffold_049907_01G000100"/>
</dbReference>
<feature type="region of interest" description="Disordered" evidence="1">
    <location>
        <begin position="30"/>
        <end position="120"/>
    </location>
</feature>
<dbReference type="Gramene" id="TraesARI6A03G03248450.2">
    <property type="protein sequence ID" value="TraesARI6A03G03248450.2.CDS1"/>
    <property type="gene ID" value="TraesARI6A03G03248450"/>
</dbReference>
<dbReference type="Proteomes" id="UP000019116">
    <property type="component" value="Chromosome 6A"/>
</dbReference>
<keyword evidence="3" id="KW-1185">Reference proteome</keyword>
<proteinExistence type="predicted"/>
<name>A0A3B6NNL2_WHEAT</name>
<dbReference type="Gramene" id="TraesCS6A03G0379100.1">
    <property type="protein sequence ID" value="TraesCS6A03G0379100.1.CDS1"/>
    <property type="gene ID" value="TraesCS6A03G0379100"/>
</dbReference>
<accession>A0A3B6NNL2</accession>
<organism evidence="2">
    <name type="scientific">Triticum aestivum</name>
    <name type="common">Wheat</name>
    <dbReference type="NCBI Taxonomy" id="4565"/>
    <lineage>
        <taxon>Eukaryota</taxon>
        <taxon>Viridiplantae</taxon>
        <taxon>Streptophyta</taxon>
        <taxon>Embryophyta</taxon>
        <taxon>Tracheophyta</taxon>
        <taxon>Spermatophyta</taxon>
        <taxon>Magnoliopsida</taxon>
        <taxon>Liliopsida</taxon>
        <taxon>Poales</taxon>
        <taxon>Poaceae</taxon>
        <taxon>BOP clade</taxon>
        <taxon>Pooideae</taxon>
        <taxon>Triticodae</taxon>
        <taxon>Triticeae</taxon>
        <taxon>Triticinae</taxon>
        <taxon>Triticum</taxon>
    </lineage>
</organism>
<reference evidence="2" key="2">
    <citation type="submission" date="2018-10" db="UniProtKB">
        <authorList>
            <consortium name="EnsemblPlants"/>
        </authorList>
    </citation>
    <scope>IDENTIFICATION</scope>
</reference>
<dbReference type="Gramene" id="TraesCS6A02G156700.1">
    <property type="protein sequence ID" value="TraesCS6A02G156700.1.cds1"/>
    <property type="gene ID" value="TraesCS6A02G156700"/>
</dbReference>
<dbReference type="Gramene" id="TraesJUL6A03G03319360.1">
    <property type="protein sequence ID" value="TraesJUL6A03G03319360.1.CDS1"/>
    <property type="gene ID" value="TraesJUL6A03G03319360"/>
</dbReference>
<reference evidence="2" key="1">
    <citation type="submission" date="2018-08" db="EMBL/GenBank/DDBJ databases">
        <authorList>
            <person name="Rossello M."/>
        </authorList>
    </citation>
    <scope>NUCLEOTIDE SEQUENCE [LARGE SCALE GENOMIC DNA]</scope>
    <source>
        <strain evidence="2">cv. Chinese Spring</strain>
    </source>
</reference>
<feature type="compositionally biased region" description="Low complexity" evidence="1">
    <location>
        <begin position="41"/>
        <end position="54"/>
    </location>
</feature>
<dbReference type="Gramene" id="TraesARI6A03G03248450.1">
    <property type="protein sequence ID" value="TraesARI6A03G03248450.1.CDS1"/>
    <property type="gene ID" value="TraesARI6A03G03248450"/>
</dbReference>
<feature type="compositionally biased region" description="Basic and acidic residues" evidence="1">
    <location>
        <begin position="58"/>
        <end position="71"/>
    </location>
</feature>
<dbReference type="EnsemblPlants" id="TraesCS6A02G156700.1">
    <property type="protein sequence ID" value="TraesCS6A02G156700.1.cds1"/>
    <property type="gene ID" value="TraesCS6A02G156700"/>
</dbReference>
<evidence type="ECO:0000313" key="2">
    <source>
        <dbReference type="EnsemblPlants" id="TraesCS6A02G156700.1.cds1"/>
    </source>
</evidence>
<dbReference type="Gramene" id="TraesMAC6A03G03292490.1">
    <property type="protein sequence ID" value="TraesMAC6A03G03292490.1.CDS1"/>
    <property type="gene ID" value="TraesMAC6A03G03292490"/>
</dbReference>
<evidence type="ECO:0000313" key="3">
    <source>
        <dbReference type="Proteomes" id="UP000019116"/>
    </source>
</evidence>
<dbReference type="Gramene" id="TraesRN6A0100349100.1">
    <property type="protein sequence ID" value="TraesRN6A0100349100.1"/>
    <property type="gene ID" value="TraesRN6A0100349100"/>
</dbReference>